<reference evidence="2 3" key="1">
    <citation type="submission" date="2018-08" db="EMBL/GenBank/DDBJ databases">
        <title>A genome reference for cultivated species of the human gut microbiota.</title>
        <authorList>
            <person name="Zou Y."/>
            <person name="Xue W."/>
            <person name="Luo G."/>
        </authorList>
    </citation>
    <scope>NUCLEOTIDE SEQUENCE [LARGE SCALE GENOMIC DNA]</scope>
    <source>
        <strain evidence="2 3">AF14-18</strain>
    </source>
</reference>
<evidence type="ECO:0000313" key="3">
    <source>
        <dbReference type="Proteomes" id="UP000284543"/>
    </source>
</evidence>
<dbReference type="Pfam" id="PF09346">
    <property type="entry name" value="SMI1_KNR4"/>
    <property type="match status" value="1"/>
</dbReference>
<proteinExistence type="predicted"/>
<dbReference type="KEGG" id="cbol:CGC65_17130"/>
<evidence type="ECO:0000259" key="1">
    <source>
        <dbReference type="Pfam" id="PF09346"/>
    </source>
</evidence>
<dbReference type="Gene3D" id="3.40.1580.10">
    <property type="entry name" value="SMI1/KNR4-like"/>
    <property type="match status" value="1"/>
</dbReference>
<dbReference type="EMBL" id="QRZM01000002">
    <property type="protein sequence ID" value="RGV77259.1"/>
    <property type="molecule type" value="Genomic_DNA"/>
</dbReference>
<sequence length="134" mass="15443">MKSITNHCDKVTDLTLFAEVEAKYSIRIRDDIKEFLTANSGGYPVKDLVKVDGEEYEIRVFLSLDCANKNYYIEKPLTFFLDNTKGKIVPIGLDSGDNYYCVNNETGKVYYWSASDNQYYCIGKSIAEFTEYFE</sequence>
<dbReference type="InterPro" id="IPR037883">
    <property type="entry name" value="Knr4/Smi1-like_sf"/>
</dbReference>
<dbReference type="AlphaFoldDB" id="A0A412ZAW5"/>
<dbReference type="InterPro" id="IPR018958">
    <property type="entry name" value="Knr4/Smi1-like_dom"/>
</dbReference>
<comment type="caution">
    <text evidence="2">The sequence shown here is derived from an EMBL/GenBank/DDBJ whole genome shotgun (WGS) entry which is preliminary data.</text>
</comment>
<dbReference type="SUPFAM" id="SSF160631">
    <property type="entry name" value="SMI1/KNR4-like"/>
    <property type="match status" value="1"/>
</dbReference>
<feature type="domain" description="Knr4/Smi1-like" evidence="1">
    <location>
        <begin position="17"/>
        <end position="129"/>
    </location>
</feature>
<accession>A0A412ZAW5</accession>
<organism evidence="2 3">
    <name type="scientific">Enterocloster bolteae</name>
    <dbReference type="NCBI Taxonomy" id="208479"/>
    <lineage>
        <taxon>Bacteria</taxon>
        <taxon>Bacillati</taxon>
        <taxon>Bacillota</taxon>
        <taxon>Clostridia</taxon>
        <taxon>Lachnospirales</taxon>
        <taxon>Lachnospiraceae</taxon>
        <taxon>Enterocloster</taxon>
    </lineage>
</organism>
<dbReference type="Proteomes" id="UP000284543">
    <property type="component" value="Unassembled WGS sequence"/>
</dbReference>
<name>A0A412ZAW5_9FIRM</name>
<dbReference type="RefSeq" id="WP_002564603.1">
    <property type="nucleotide sequence ID" value="NZ_CABKUK010000001.1"/>
</dbReference>
<protein>
    <submittedName>
        <fullName evidence="2">SMI1/KNR4 family protein</fullName>
    </submittedName>
</protein>
<evidence type="ECO:0000313" key="2">
    <source>
        <dbReference type="EMBL" id="RGV77259.1"/>
    </source>
</evidence>
<gene>
    <name evidence="2" type="ORF">DWW02_06110</name>
</gene>